<sequence length="339" mass="36733">MAAQGTTKLFTPVKVGNAELKHRVVLAPLTRRRADEETAVPPDYAAEYYAQRSSDGGLLVSEGTFIAHEAGGMSRVPGIYSPEQIASWKAITDAVHAKGGYIFCQLWALGRVANPKIVPNVWSAGSKPFDVKGTGSSELPPKFTTMTEADIDRFVGHYRQAALNAVEAGFDGVELHGANGYLQTNSNDRTDSYGGSLENRFRFPLRVLNAVCDAIGPERVGIRMSPFSRFQGMREADPLSVFVPWAKAIVNAQPSLAFIHAVEPRIEGGSDSPDNVPKANDTLEPIREVISSTGVKFIVAGGFTPETAIKHASQTDDLVGFGRYFIRKLLCGKVVVDRH</sequence>
<dbReference type="InterPro" id="IPR001155">
    <property type="entry name" value="OxRdtase_FMN_N"/>
</dbReference>
<evidence type="ECO:0000259" key="2">
    <source>
        <dbReference type="Pfam" id="PF00724"/>
    </source>
</evidence>
<name>A0A9W8U8J7_9HYPO</name>
<organism evidence="3 4">
    <name type="scientific">Fusarium irregulare</name>
    <dbReference type="NCBI Taxonomy" id="2494466"/>
    <lineage>
        <taxon>Eukaryota</taxon>
        <taxon>Fungi</taxon>
        <taxon>Dikarya</taxon>
        <taxon>Ascomycota</taxon>
        <taxon>Pezizomycotina</taxon>
        <taxon>Sordariomycetes</taxon>
        <taxon>Hypocreomycetidae</taxon>
        <taxon>Hypocreales</taxon>
        <taxon>Nectriaceae</taxon>
        <taxon>Fusarium</taxon>
        <taxon>Fusarium incarnatum-equiseti species complex</taxon>
    </lineage>
</organism>
<dbReference type="PANTHER" id="PTHR22893">
    <property type="entry name" value="NADH OXIDOREDUCTASE-RELATED"/>
    <property type="match status" value="1"/>
</dbReference>
<dbReference type="Pfam" id="PF00724">
    <property type="entry name" value="Oxidored_FMN"/>
    <property type="match status" value="1"/>
</dbReference>
<gene>
    <name evidence="3" type="ORF">NW766_006994</name>
</gene>
<dbReference type="Gene3D" id="3.20.20.70">
    <property type="entry name" value="Aldolase class I"/>
    <property type="match status" value="1"/>
</dbReference>
<evidence type="ECO:0000313" key="3">
    <source>
        <dbReference type="EMBL" id="KAJ4013171.1"/>
    </source>
</evidence>
<dbReference type="GO" id="GO:0016491">
    <property type="term" value="F:oxidoreductase activity"/>
    <property type="evidence" value="ECO:0007669"/>
    <property type="project" value="InterPro"/>
</dbReference>
<keyword evidence="4" id="KW-1185">Reference proteome</keyword>
<comment type="caution">
    <text evidence="3">The sequence shown here is derived from an EMBL/GenBank/DDBJ whole genome shotgun (WGS) entry which is preliminary data.</text>
</comment>
<protein>
    <recommendedName>
        <fullName evidence="2">NADH:flavin oxidoreductase/NADH oxidase N-terminal domain-containing protein</fullName>
    </recommendedName>
</protein>
<dbReference type="GO" id="GO:0010181">
    <property type="term" value="F:FMN binding"/>
    <property type="evidence" value="ECO:0007669"/>
    <property type="project" value="InterPro"/>
</dbReference>
<reference evidence="3" key="1">
    <citation type="submission" date="2022-10" db="EMBL/GenBank/DDBJ databases">
        <title>Fusarium specimens isolated from Avocado Roots.</title>
        <authorList>
            <person name="Stajich J."/>
            <person name="Roper C."/>
            <person name="Heimlech-Rivalta G."/>
        </authorList>
    </citation>
    <scope>NUCLEOTIDE SEQUENCE</scope>
    <source>
        <strain evidence="3">CF00143</strain>
    </source>
</reference>
<evidence type="ECO:0000313" key="4">
    <source>
        <dbReference type="Proteomes" id="UP001152130"/>
    </source>
</evidence>
<dbReference type="InterPro" id="IPR045247">
    <property type="entry name" value="Oye-like"/>
</dbReference>
<proteinExistence type="predicted"/>
<feature type="domain" description="NADH:flavin oxidoreductase/NADH oxidase N-terminal" evidence="2">
    <location>
        <begin position="8"/>
        <end position="327"/>
    </location>
</feature>
<dbReference type="PANTHER" id="PTHR22893:SF91">
    <property type="entry name" value="NADPH DEHYDROGENASE 2-RELATED"/>
    <property type="match status" value="1"/>
</dbReference>
<keyword evidence="1" id="KW-0285">Flavoprotein</keyword>
<dbReference type="Proteomes" id="UP001152130">
    <property type="component" value="Unassembled WGS sequence"/>
</dbReference>
<accession>A0A9W8U8J7</accession>
<dbReference type="EMBL" id="JAPDHF010000009">
    <property type="protein sequence ID" value="KAJ4013171.1"/>
    <property type="molecule type" value="Genomic_DNA"/>
</dbReference>
<dbReference type="CDD" id="cd02933">
    <property type="entry name" value="OYE_like_FMN"/>
    <property type="match status" value="1"/>
</dbReference>
<dbReference type="InterPro" id="IPR013785">
    <property type="entry name" value="Aldolase_TIM"/>
</dbReference>
<evidence type="ECO:0000256" key="1">
    <source>
        <dbReference type="ARBA" id="ARBA00022630"/>
    </source>
</evidence>
<dbReference type="AlphaFoldDB" id="A0A9W8U8J7"/>
<dbReference type="SUPFAM" id="SSF51395">
    <property type="entry name" value="FMN-linked oxidoreductases"/>
    <property type="match status" value="1"/>
</dbReference>